<reference evidence="2" key="1">
    <citation type="submission" date="2016-10" db="EMBL/GenBank/DDBJ databases">
        <title>Sequence of Gallionella enrichment culture.</title>
        <authorList>
            <person name="Poehlein A."/>
            <person name="Muehling M."/>
            <person name="Daniel R."/>
        </authorList>
    </citation>
    <scope>NUCLEOTIDE SEQUENCE</scope>
</reference>
<organism evidence="2">
    <name type="scientific">mine drainage metagenome</name>
    <dbReference type="NCBI Taxonomy" id="410659"/>
    <lineage>
        <taxon>unclassified sequences</taxon>
        <taxon>metagenomes</taxon>
        <taxon>ecological metagenomes</taxon>
    </lineage>
</organism>
<sequence>MVARPLQRLVSQRHIGDQSARLADLVHHLVAGINAQPAGDAGQLLPVANINPHRADVRAGHAVDAIAQLLCPFGLAMLAARLAAPVAIANGDGVFVHHRRLNTRPWAGVNTDLLPRETAKGKGRQRQDDDGDVSRRARGQRKQRAQQRRRVGEVEHPSPTGRQRDQQPQRPFRKP</sequence>
<protein>
    <submittedName>
        <fullName evidence="2">Uncharacterized protein</fullName>
    </submittedName>
</protein>
<gene>
    <name evidence="2" type="ORF">GALL_445090</name>
</gene>
<feature type="region of interest" description="Disordered" evidence="1">
    <location>
        <begin position="112"/>
        <end position="175"/>
    </location>
</feature>
<comment type="caution">
    <text evidence="2">The sequence shown here is derived from an EMBL/GenBank/DDBJ whole genome shotgun (WGS) entry which is preliminary data.</text>
</comment>
<name>A0A1J5Q1F5_9ZZZZ</name>
<feature type="compositionally biased region" description="Basic and acidic residues" evidence="1">
    <location>
        <begin position="150"/>
        <end position="167"/>
    </location>
</feature>
<dbReference type="AlphaFoldDB" id="A0A1J5Q1F5"/>
<evidence type="ECO:0000256" key="1">
    <source>
        <dbReference type="SAM" id="MobiDB-lite"/>
    </source>
</evidence>
<accession>A0A1J5Q1F5</accession>
<feature type="compositionally biased region" description="Basic residues" evidence="1">
    <location>
        <begin position="136"/>
        <end position="149"/>
    </location>
</feature>
<evidence type="ECO:0000313" key="2">
    <source>
        <dbReference type="EMBL" id="OIQ73847.1"/>
    </source>
</evidence>
<dbReference type="EMBL" id="MLJW01002714">
    <property type="protein sequence ID" value="OIQ73847.1"/>
    <property type="molecule type" value="Genomic_DNA"/>
</dbReference>
<proteinExistence type="predicted"/>
<feature type="compositionally biased region" description="Basic and acidic residues" evidence="1">
    <location>
        <begin position="114"/>
        <end position="135"/>
    </location>
</feature>